<keyword evidence="1" id="KW-0472">Membrane</keyword>
<dbReference type="EMBL" id="JBHRXP010000007">
    <property type="protein sequence ID" value="MFC3581525.1"/>
    <property type="molecule type" value="Genomic_DNA"/>
</dbReference>
<feature type="transmembrane region" description="Helical" evidence="1">
    <location>
        <begin position="39"/>
        <end position="57"/>
    </location>
</feature>
<comment type="caution">
    <text evidence="2">The sequence shown here is derived from an EMBL/GenBank/DDBJ whole genome shotgun (WGS) entry which is preliminary data.</text>
</comment>
<name>A0ABV7SXN4_9SPHN</name>
<evidence type="ECO:0000256" key="1">
    <source>
        <dbReference type="SAM" id="Phobius"/>
    </source>
</evidence>
<feature type="transmembrane region" description="Helical" evidence="1">
    <location>
        <begin position="12"/>
        <end position="33"/>
    </location>
</feature>
<protein>
    <recommendedName>
        <fullName evidence="4">Glycine zipper family protein</fullName>
    </recommendedName>
</protein>
<dbReference type="Proteomes" id="UP001595713">
    <property type="component" value="Unassembled WGS sequence"/>
</dbReference>
<evidence type="ECO:0008006" key="4">
    <source>
        <dbReference type="Google" id="ProtNLM"/>
    </source>
</evidence>
<proteinExistence type="predicted"/>
<sequence length="61" mass="6245">MASPPEHSPRSSMAGGFLIAVGAMLGAGIGFLFQEATRGFLLGAAAGAGMAIAIWLIDRRR</sequence>
<gene>
    <name evidence="2" type="ORF">ACFONA_15235</name>
</gene>
<evidence type="ECO:0000313" key="3">
    <source>
        <dbReference type="Proteomes" id="UP001595713"/>
    </source>
</evidence>
<keyword evidence="3" id="KW-1185">Reference proteome</keyword>
<accession>A0ABV7SXN4</accession>
<dbReference type="RefSeq" id="WP_261292620.1">
    <property type="nucleotide sequence ID" value="NZ_JANQBK010000001.1"/>
</dbReference>
<organism evidence="2 3">
    <name type="scientific">Sphingomonas hylomeconis</name>
    <dbReference type="NCBI Taxonomy" id="1395958"/>
    <lineage>
        <taxon>Bacteria</taxon>
        <taxon>Pseudomonadati</taxon>
        <taxon>Pseudomonadota</taxon>
        <taxon>Alphaproteobacteria</taxon>
        <taxon>Sphingomonadales</taxon>
        <taxon>Sphingomonadaceae</taxon>
        <taxon>Sphingomonas</taxon>
    </lineage>
</organism>
<evidence type="ECO:0000313" key="2">
    <source>
        <dbReference type="EMBL" id="MFC3581525.1"/>
    </source>
</evidence>
<reference evidence="3" key="1">
    <citation type="journal article" date="2019" name="Int. J. Syst. Evol. Microbiol.">
        <title>The Global Catalogue of Microorganisms (GCM) 10K type strain sequencing project: providing services to taxonomists for standard genome sequencing and annotation.</title>
        <authorList>
            <consortium name="The Broad Institute Genomics Platform"/>
            <consortium name="The Broad Institute Genome Sequencing Center for Infectious Disease"/>
            <person name="Wu L."/>
            <person name="Ma J."/>
        </authorList>
    </citation>
    <scope>NUCLEOTIDE SEQUENCE [LARGE SCALE GENOMIC DNA]</scope>
    <source>
        <strain evidence="3">KCTC 42739</strain>
    </source>
</reference>
<keyword evidence="1" id="KW-1133">Transmembrane helix</keyword>
<keyword evidence="1" id="KW-0812">Transmembrane</keyword>